<dbReference type="Pfam" id="PF02371">
    <property type="entry name" value="Transposase_20"/>
    <property type="match status" value="1"/>
</dbReference>
<dbReference type="Proteomes" id="UP000198906">
    <property type="component" value="Unassembled WGS sequence"/>
</dbReference>
<dbReference type="InterPro" id="IPR003346">
    <property type="entry name" value="Transposase_20"/>
</dbReference>
<dbReference type="RefSeq" id="WP_091460619.1">
    <property type="nucleotide sequence ID" value="NZ_FMHU01000002.1"/>
</dbReference>
<reference evidence="4" key="1">
    <citation type="submission" date="2016-06" db="EMBL/GenBank/DDBJ databases">
        <authorList>
            <person name="Varghese N."/>
        </authorList>
    </citation>
    <scope>NUCLEOTIDE SEQUENCE [LARGE SCALE GENOMIC DNA]</scope>
    <source>
        <strain evidence="4">DSM 46123</strain>
    </source>
</reference>
<keyword evidence="4" id="KW-1185">Reference proteome</keyword>
<dbReference type="Pfam" id="PF01548">
    <property type="entry name" value="DEDD_Tnp_IS110"/>
    <property type="match status" value="1"/>
</dbReference>
<dbReference type="PANTHER" id="PTHR33055:SF15">
    <property type="entry name" value="TRANSPOSASE-RELATED"/>
    <property type="match status" value="1"/>
</dbReference>
<dbReference type="NCBIfam" id="NF033542">
    <property type="entry name" value="transpos_IS110"/>
    <property type="match status" value="1"/>
</dbReference>
<proteinExistence type="predicted"/>
<feature type="domain" description="Transposase IS110-like N-terminal" evidence="1">
    <location>
        <begin position="9"/>
        <end position="155"/>
    </location>
</feature>
<evidence type="ECO:0000313" key="4">
    <source>
        <dbReference type="Proteomes" id="UP000198906"/>
    </source>
</evidence>
<evidence type="ECO:0000259" key="2">
    <source>
        <dbReference type="Pfam" id="PF02371"/>
    </source>
</evidence>
<dbReference type="GO" id="GO:0006313">
    <property type="term" value="P:DNA transposition"/>
    <property type="evidence" value="ECO:0007669"/>
    <property type="project" value="InterPro"/>
</dbReference>
<name>A0A1C6S6L6_9ACTN</name>
<dbReference type="EMBL" id="FMHU01000002">
    <property type="protein sequence ID" value="SCL24925.1"/>
    <property type="molecule type" value="Genomic_DNA"/>
</dbReference>
<feature type="domain" description="Transposase IS116/IS110/IS902 C-terminal" evidence="2">
    <location>
        <begin position="253"/>
        <end position="338"/>
    </location>
</feature>
<evidence type="ECO:0000259" key="1">
    <source>
        <dbReference type="Pfam" id="PF01548"/>
    </source>
</evidence>
<gene>
    <name evidence="3" type="ORF">GA0074694_4080</name>
</gene>
<evidence type="ECO:0000313" key="3">
    <source>
        <dbReference type="EMBL" id="SCL24925.1"/>
    </source>
</evidence>
<dbReference type="InterPro" id="IPR047650">
    <property type="entry name" value="Transpos_IS110"/>
</dbReference>
<sequence>MDTLVQRCAGLDIGKADLKACVRIPGGRGRRHQEIRTFATTTPALLELRDWLSANEVTVVGMEATGDYWKPVCYLLEDAFDVQLLNARHMRNVPGRKTDVADSAWIARLIEHGLVRPSFVPPPRIRRLRDLTRYRTTLVQERTREIQWLEKVLEDAGIKLSTVASHTLGISGRAMIDALIAGERDPQVLAALARARMRAKIPALRDALVGRFTDHHAFICRTMLDRIDAAAATIDAFSARIEDEIRPFQTIVARLDTIPGVNARTAQVLIAEIGVDMSRFPTPGHLASWAGMCPGNHESAGKHHGGATRKGDSWLRGALGEAGAGAARSKDTYLQARYRRIASRRGKKRALVAVGHSILTAIWHMISNDTDYNDLGAAYFLTRTDPARQARRLLGQLHQLGYQAVITPIT</sequence>
<organism evidence="3 4">
    <name type="scientific">Micromonospora inyonensis</name>
    <dbReference type="NCBI Taxonomy" id="47866"/>
    <lineage>
        <taxon>Bacteria</taxon>
        <taxon>Bacillati</taxon>
        <taxon>Actinomycetota</taxon>
        <taxon>Actinomycetes</taxon>
        <taxon>Micromonosporales</taxon>
        <taxon>Micromonosporaceae</taxon>
        <taxon>Micromonospora</taxon>
    </lineage>
</organism>
<accession>A0A1C6S6L6</accession>
<dbReference type="GO" id="GO:0004803">
    <property type="term" value="F:transposase activity"/>
    <property type="evidence" value="ECO:0007669"/>
    <property type="project" value="InterPro"/>
</dbReference>
<dbReference type="AlphaFoldDB" id="A0A1C6S6L6"/>
<dbReference type="GO" id="GO:0003677">
    <property type="term" value="F:DNA binding"/>
    <property type="evidence" value="ECO:0007669"/>
    <property type="project" value="InterPro"/>
</dbReference>
<dbReference type="InterPro" id="IPR002525">
    <property type="entry name" value="Transp_IS110-like_N"/>
</dbReference>
<protein>
    <submittedName>
        <fullName evidence="3">Transposase</fullName>
    </submittedName>
</protein>
<dbReference type="PANTHER" id="PTHR33055">
    <property type="entry name" value="TRANSPOSASE FOR INSERTION SEQUENCE ELEMENT IS1111A"/>
    <property type="match status" value="1"/>
</dbReference>